<dbReference type="EMBL" id="AFNV02000013">
    <property type="protein sequence ID" value="ERJ18952.1"/>
    <property type="molecule type" value="Genomic_DNA"/>
</dbReference>
<evidence type="ECO:0000313" key="2">
    <source>
        <dbReference type="Proteomes" id="UP000006242"/>
    </source>
</evidence>
<name>A0ACB4V5I2_9GAMM</name>
<reference evidence="1 2" key="1">
    <citation type="journal article" date="2011" name="J. Bacteriol.">
        <title>Genome sequence of Salinisphaera shabanensis, a gammaproteobacterium from the harsh, variable environment of the brine-seawater interface of the Shaban Deep in the Red Sea.</title>
        <authorList>
            <person name="Antunes A."/>
            <person name="Alam I."/>
            <person name="Bajic V.B."/>
            <person name="Stingl U."/>
        </authorList>
    </citation>
    <scope>NUCLEOTIDE SEQUENCE [LARGE SCALE GENOMIC DNA]</scope>
    <source>
        <strain evidence="1 2">E1L3A</strain>
    </source>
</reference>
<gene>
    <name evidence="1" type="ORF">SSPSH_002029</name>
</gene>
<organism evidence="1 2">
    <name type="scientific">Salinisphaera shabanensis E1L3A</name>
    <dbReference type="NCBI Taxonomy" id="1033802"/>
    <lineage>
        <taxon>Bacteria</taxon>
        <taxon>Pseudomonadati</taxon>
        <taxon>Pseudomonadota</taxon>
        <taxon>Gammaproteobacteria</taxon>
        <taxon>Salinisphaerales</taxon>
        <taxon>Salinisphaeraceae</taxon>
        <taxon>Salinisphaera</taxon>
    </lineage>
</organism>
<keyword evidence="2" id="KW-1185">Reference proteome</keyword>
<dbReference type="Proteomes" id="UP000006242">
    <property type="component" value="Unassembled WGS sequence"/>
</dbReference>
<comment type="caution">
    <text evidence="1">The sequence shown here is derived from an EMBL/GenBank/DDBJ whole genome shotgun (WGS) entry which is preliminary data.</text>
</comment>
<reference evidence="1 2" key="2">
    <citation type="journal article" date="2013" name="PLoS ONE">
        <title>INDIGO - INtegrated Data Warehouse of MIcrobial GenOmes with Examples from the Red Sea Extremophiles.</title>
        <authorList>
            <person name="Alam I."/>
            <person name="Antunes A."/>
            <person name="Kamau A.A."/>
            <person name="Ba Alawi W."/>
            <person name="Kalkatawi M."/>
            <person name="Stingl U."/>
            <person name="Bajic V.B."/>
        </authorList>
    </citation>
    <scope>NUCLEOTIDE SEQUENCE [LARGE SCALE GENOMIC DNA]</scope>
    <source>
        <strain evidence="1 2">E1L3A</strain>
    </source>
</reference>
<sequence>MGWVFGVKSPVITFVVLLLFFVLLIGGAGYIYVASQMSAEMGYLKNQQREALSTSSERVVERLRDALDDILLLREQMRITGLLA</sequence>
<evidence type="ECO:0000313" key="1">
    <source>
        <dbReference type="EMBL" id="ERJ18952.1"/>
    </source>
</evidence>
<protein>
    <submittedName>
        <fullName evidence="1">Uncharacterized protein</fullName>
    </submittedName>
</protein>
<accession>A0ACB4V5I2</accession>
<proteinExistence type="predicted"/>